<evidence type="ECO:0000256" key="8">
    <source>
        <dbReference type="SAM" id="MobiDB-lite"/>
    </source>
</evidence>
<dbReference type="InterPro" id="IPR039621">
    <property type="entry name" value="BG1-like"/>
</dbReference>
<keyword evidence="4" id="KW-0813">Transport</keyword>
<evidence type="ECO:0000256" key="3">
    <source>
        <dbReference type="ARBA" id="ARBA00010067"/>
    </source>
</evidence>
<proteinExistence type="inferred from homology"/>
<dbReference type="GO" id="GO:0009734">
    <property type="term" value="P:auxin-activated signaling pathway"/>
    <property type="evidence" value="ECO:0007669"/>
    <property type="project" value="UniProtKB-KW"/>
</dbReference>
<gene>
    <name evidence="10" type="primary">LOC111286194</name>
</gene>
<reference evidence="10" key="1">
    <citation type="submission" date="2025-08" db="UniProtKB">
        <authorList>
            <consortium name="RefSeq"/>
        </authorList>
    </citation>
    <scope>IDENTIFICATION</scope>
    <source>
        <tissue evidence="10">Fruit stalk</tissue>
    </source>
</reference>
<dbReference type="GO" id="GO:0005886">
    <property type="term" value="C:plasma membrane"/>
    <property type="evidence" value="ECO:0007669"/>
    <property type="project" value="UniProtKB-SubCell"/>
</dbReference>
<accession>A0A6P5XUU4</accession>
<evidence type="ECO:0000256" key="6">
    <source>
        <dbReference type="ARBA" id="ARBA00023136"/>
    </source>
</evidence>
<dbReference type="RefSeq" id="XP_022731767.1">
    <property type="nucleotide sequence ID" value="XM_022876032.1"/>
</dbReference>
<feature type="region of interest" description="Disordered" evidence="8">
    <location>
        <begin position="1"/>
        <end position="24"/>
    </location>
</feature>
<evidence type="ECO:0000256" key="1">
    <source>
        <dbReference type="ARBA" id="ARBA00002281"/>
    </source>
</evidence>
<protein>
    <submittedName>
        <fullName evidence="10">Protein BIG GRAIN 1-like B isoform X1</fullName>
    </submittedName>
</protein>
<dbReference type="GeneID" id="111286194"/>
<keyword evidence="6" id="KW-0472">Membrane</keyword>
<dbReference type="AlphaFoldDB" id="A0A6P5XUU4"/>
<dbReference type="PANTHER" id="PTHR33541">
    <property type="entry name" value="PROTEIN BIG GRAIN 1-LIKE A-RELATED"/>
    <property type="match status" value="1"/>
</dbReference>
<name>A0A6P5XUU4_DURZI</name>
<organism evidence="9 10">
    <name type="scientific">Durio zibethinus</name>
    <name type="common">Durian</name>
    <dbReference type="NCBI Taxonomy" id="66656"/>
    <lineage>
        <taxon>Eukaryota</taxon>
        <taxon>Viridiplantae</taxon>
        <taxon>Streptophyta</taxon>
        <taxon>Embryophyta</taxon>
        <taxon>Tracheophyta</taxon>
        <taxon>Spermatophyta</taxon>
        <taxon>Magnoliopsida</taxon>
        <taxon>eudicotyledons</taxon>
        <taxon>Gunneridae</taxon>
        <taxon>Pentapetalae</taxon>
        <taxon>rosids</taxon>
        <taxon>malvids</taxon>
        <taxon>Malvales</taxon>
        <taxon>Malvaceae</taxon>
        <taxon>Helicteroideae</taxon>
        <taxon>Durio</taxon>
    </lineage>
</organism>
<dbReference type="PANTHER" id="PTHR33541:SF31">
    <property type="entry name" value="PROTEIN BIG GRAIN 1-LIKE A"/>
    <property type="match status" value="1"/>
</dbReference>
<evidence type="ECO:0000313" key="9">
    <source>
        <dbReference type="Proteomes" id="UP000515121"/>
    </source>
</evidence>
<feature type="compositionally biased region" description="Low complexity" evidence="8">
    <location>
        <begin position="93"/>
        <end position="116"/>
    </location>
</feature>
<comment type="subcellular location">
    <subcellularLocation>
        <location evidence="2">Cell membrane</location>
    </subcellularLocation>
</comment>
<dbReference type="KEGG" id="dzi:111286194"/>
<keyword evidence="7" id="KW-0927">Auxin signaling pathway</keyword>
<feature type="compositionally biased region" description="Polar residues" evidence="8">
    <location>
        <begin position="8"/>
        <end position="24"/>
    </location>
</feature>
<sequence length="390" mass="44002">MYRRESSVIETTVPQRRRTPSFSSSLLDSIYRSIDESTKRDEPTLCRYRETKTNPVKKQNNACMEDERKVSSLRRAIMIENWVEKQSSYRSSVHFNSTSSSSDSSSGGIFSSSEAESSYKEKSRRSTPAKLDNSMQFEPRNFDNSNNNNQQKSKREGGGFTKTKLKALKIYGELKKVKQPISPGGRITNFLNSIFNANAKKVKMCSAGVSDDVSFEHKPKSTCSSATSFSRSCLSKSPSSRGNKYSNGTKRSVKFCPVSVIVDEDCRPCGHKCIYEDDPSLMPTSTVKRNVKSSSRKEELKNFVKEKESGGSNKARDYLWSYQRRGTGKLDLRGFVDDYEDDDDDALSYSSSDLFELDHLIGIGRYREELPVYETTSLKTNQAIANGFIL</sequence>
<evidence type="ECO:0000256" key="7">
    <source>
        <dbReference type="ARBA" id="ARBA00023294"/>
    </source>
</evidence>
<comment type="similarity">
    <text evidence="3">Belongs to the BIG GRAIN 1 (BG1) plant protein family.</text>
</comment>
<keyword evidence="9" id="KW-1185">Reference proteome</keyword>
<evidence type="ECO:0000256" key="5">
    <source>
        <dbReference type="ARBA" id="ARBA00022475"/>
    </source>
</evidence>
<feature type="region of interest" description="Disordered" evidence="8">
    <location>
        <begin position="93"/>
        <end position="159"/>
    </location>
</feature>
<dbReference type="Proteomes" id="UP000515121">
    <property type="component" value="Unplaced"/>
</dbReference>
<comment type="function">
    <text evidence="1">Involved in auxin transport. Regulator of the auxin signaling pathway.</text>
</comment>
<evidence type="ECO:0000256" key="4">
    <source>
        <dbReference type="ARBA" id="ARBA00022448"/>
    </source>
</evidence>
<evidence type="ECO:0000313" key="10">
    <source>
        <dbReference type="RefSeq" id="XP_022731767.1"/>
    </source>
</evidence>
<evidence type="ECO:0000256" key="2">
    <source>
        <dbReference type="ARBA" id="ARBA00004236"/>
    </source>
</evidence>
<keyword evidence="5" id="KW-1003">Cell membrane</keyword>
<dbReference type="OrthoDB" id="680041at2759"/>